<evidence type="ECO:0000256" key="11">
    <source>
        <dbReference type="RuleBase" id="RU004253"/>
    </source>
</evidence>
<dbReference type="NCBIfam" id="TIGR00693">
    <property type="entry name" value="thiE"/>
    <property type="match status" value="1"/>
</dbReference>
<feature type="binding site" evidence="9">
    <location>
        <position position="117"/>
    </location>
    <ligand>
        <name>4-amino-2-methyl-5-(diphosphooxymethyl)pyrimidine</name>
        <dbReference type="ChEBI" id="CHEBI:57841"/>
    </ligand>
</feature>
<comment type="similarity">
    <text evidence="9 10">Belongs to the thiamine-phosphate synthase family.</text>
</comment>
<feature type="binding site" evidence="9">
    <location>
        <begin position="195"/>
        <end position="196"/>
    </location>
    <ligand>
        <name>2-[(2R,5Z)-2-carboxy-4-methylthiazol-5(2H)-ylidene]ethyl phosphate</name>
        <dbReference type="ChEBI" id="CHEBI:62899"/>
    </ligand>
</feature>
<evidence type="ECO:0000256" key="7">
    <source>
        <dbReference type="ARBA" id="ARBA00047851"/>
    </source>
</evidence>
<feature type="binding site" evidence="9">
    <location>
        <position position="175"/>
    </location>
    <ligand>
        <name>2-[(2R,5Z)-2-carboxy-4-methylthiazol-5(2H)-ylidene]ethyl phosphate</name>
        <dbReference type="ChEBI" id="CHEBI:62899"/>
    </ligand>
</feature>
<dbReference type="InterPro" id="IPR013785">
    <property type="entry name" value="Aldolase_TIM"/>
</dbReference>
<feature type="binding site" evidence="9">
    <location>
        <begin position="44"/>
        <end position="48"/>
    </location>
    <ligand>
        <name>4-amino-2-methyl-5-(diphosphooxymethyl)pyrimidine</name>
        <dbReference type="ChEBI" id="CHEBI:57841"/>
    </ligand>
</feature>
<protein>
    <recommendedName>
        <fullName evidence="9">Thiamine-phosphate synthase</fullName>
        <shortName evidence="9">TP synthase</shortName>
        <shortName evidence="9">TPS</shortName>
        <ecNumber evidence="9">2.5.1.3</ecNumber>
    </recommendedName>
    <alternativeName>
        <fullName evidence="9">Thiamine-phosphate pyrophosphorylase</fullName>
        <shortName evidence="9">TMP pyrophosphorylase</shortName>
        <shortName evidence="9">TMP-PPase</shortName>
    </alternativeName>
</protein>
<dbReference type="PANTHER" id="PTHR20857">
    <property type="entry name" value="THIAMINE-PHOSPHATE PYROPHOSPHORYLASE"/>
    <property type="match status" value="1"/>
</dbReference>
<evidence type="ECO:0000256" key="3">
    <source>
        <dbReference type="ARBA" id="ARBA00022723"/>
    </source>
</evidence>
<keyword evidence="14" id="KW-1185">Reference proteome</keyword>
<evidence type="ECO:0000256" key="2">
    <source>
        <dbReference type="ARBA" id="ARBA00022679"/>
    </source>
</evidence>
<evidence type="ECO:0000256" key="6">
    <source>
        <dbReference type="ARBA" id="ARBA00047334"/>
    </source>
</evidence>
<dbReference type="RefSeq" id="WP_041113067.1">
    <property type="nucleotide sequence ID" value="NZ_JARTHD010000022.1"/>
</dbReference>
<keyword evidence="4 9" id="KW-0460">Magnesium</keyword>
<comment type="catalytic activity">
    <reaction evidence="7 9 10">
        <text>2-(2-carboxy-4-methylthiazol-5-yl)ethyl phosphate + 4-amino-2-methyl-5-(diphosphooxymethyl)pyrimidine + 2 H(+) = thiamine phosphate + CO2 + diphosphate</text>
        <dbReference type="Rhea" id="RHEA:47848"/>
        <dbReference type="ChEBI" id="CHEBI:15378"/>
        <dbReference type="ChEBI" id="CHEBI:16526"/>
        <dbReference type="ChEBI" id="CHEBI:33019"/>
        <dbReference type="ChEBI" id="CHEBI:37575"/>
        <dbReference type="ChEBI" id="CHEBI:57841"/>
        <dbReference type="ChEBI" id="CHEBI:62890"/>
        <dbReference type="EC" id="2.5.1.3"/>
    </reaction>
</comment>
<feature type="domain" description="Thiamine phosphate synthase/TenI" evidence="12">
    <location>
        <begin position="15"/>
        <end position="198"/>
    </location>
</feature>
<evidence type="ECO:0000256" key="8">
    <source>
        <dbReference type="ARBA" id="ARBA00047883"/>
    </source>
</evidence>
<dbReference type="HAMAP" id="MF_00097">
    <property type="entry name" value="TMP_synthase"/>
    <property type="match status" value="1"/>
</dbReference>
<dbReference type="EC" id="2.5.1.3" evidence="9"/>
<evidence type="ECO:0000256" key="5">
    <source>
        <dbReference type="ARBA" id="ARBA00022977"/>
    </source>
</evidence>
<dbReference type="InterPro" id="IPR022998">
    <property type="entry name" value="ThiamineP_synth_TenI"/>
</dbReference>
<feature type="binding site" evidence="9">
    <location>
        <position position="80"/>
    </location>
    <ligand>
        <name>Mg(2+)</name>
        <dbReference type="ChEBI" id="CHEBI:18420"/>
    </ligand>
</feature>
<evidence type="ECO:0000256" key="4">
    <source>
        <dbReference type="ARBA" id="ARBA00022842"/>
    </source>
</evidence>
<feature type="binding site" evidence="9">
    <location>
        <position position="79"/>
    </location>
    <ligand>
        <name>4-amino-2-methyl-5-(diphosphooxymethyl)pyrimidine</name>
        <dbReference type="ChEBI" id="CHEBI:57841"/>
    </ligand>
</feature>
<dbReference type="CDD" id="cd00564">
    <property type="entry name" value="TMP_TenI"/>
    <property type="match status" value="1"/>
</dbReference>
<dbReference type="Gene3D" id="3.20.20.70">
    <property type="entry name" value="Aldolase class I"/>
    <property type="match status" value="1"/>
</dbReference>
<comment type="function">
    <text evidence="9">Condenses 4-methyl-5-(beta-hydroxyethyl)thiazole monophosphate (THZ-P) and 2-methyl-4-amino-5-hydroxymethyl pyrimidine pyrophosphate (HMP-PP) to form thiamine monophosphate (TMP).</text>
</comment>
<dbReference type="Pfam" id="PF02581">
    <property type="entry name" value="TMP-TENI"/>
    <property type="match status" value="1"/>
</dbReference>
<feature type="binding site" evidence="9">
    <location>
        <begin position="143"/>
        <end position="145"/>
    </location>
    <ligand>
        <name>2-[(2R,5Z)-2-carboxy-4-methylthiazol-5(2H)-ylidene]ethyl phosphate</name>
        <dbReference type="ChEBI" id="CHEBI:62899"/>
    </ligand>
</feature>
<name>A0ABR5B074_BACBA</name>
<dbReference type="PANTHER" id="PTHR20857:SF15">
    <property type="entry name" value="THIAMINE-PHOSPHATE SYNTHASE"/>
    <property type="match status" value="1"/>
</dbReference>
<comment type="catalytic activity">
    <reaction evidence="6 9 10">
        <text>4-methyl-5-(2-phosphooxyethyl)-thiazole + 4-amino-2-methyl-5-(diphosphooxymethyl)pyrimidine + H(+) = thiamine phosphate + diphosphate</text>
        <dbReference type="Rhea" id="RHEA:22328"/>
        <dbReference type="ChEBI" id="CHEBI:15378"/>
        <dbReference type="ChEBI" id="CHEBI:33019"/>
        <dbReference type="ChEBI" id="CHEBI:37575"/>
        <dbReference type="ChEBI" id="CHEBI:57841"/>
        <dbReference type="ChEBI" id="CHEBI:58296"/>
        <dbReference type="EC" id="2.5.1.3"/>
    </reaction>
</comment>
<evidence type="ECO:0000313" key="14">
    <source>
        <dbReference type="Proteomes" id="UP000031982"/>
    </source>
</evidence>
<dbReference type="SUPFAM" id="SSF51391">
    <property type="entry name" value="Thiamin phosphate synthase"/>
    <property type="match status" value="1"/>
</dbReference>
<proteinExistence type="inferred from homology"/>
<reference evidence="13 14" key="1">
    <citation type="submission" date="2015-01" db="EMBL/GenBank/DDBJ databases">
        <title>Genome Assembly of Bacillus badius MTCC 1458.</title>
        <authorList>
            <person name="Verma A."/>
            <person name="Khatri I."/>
            <person name="Mual P."/>
            <person name="Subramanian S."/>
            <person name="Krishnamurthi S."/>
        </authorList>
    </citation>
    <scope>NUCLEOTIDE SEQUENCE [LARGE SCALE GENOMIC DNA]</scope>
    <source>
        <strain evidence="13 14">MTCC 1458</strain>
    </source>
</reference>
<dbReference type="InterPro" id="IPR036206">
    <property type="entry name" value="ThiamineP_synth_sf"/>
</dbReference>
<evidence type="ECO:0000256" key="9">
    <source>
        <dbReference type="HAMAP-Rule" id="MF_00097"/>
    </source>
</evidence>
<gene>
    <name evidence="9" type="primary">thiE</name>
    <name evidence="13" type="ORF">SD77_0199</name>
</gene>
<dbReference type="Proteomes" id="UP000031982">
    <property type="component" value="Unassembled WGS sequence"/>
</dbReference>
<evidence type="ECO:0000313" key="13">
    <source>
        <dbReference type="EMBL" id="KIL80351.1"/>
    </source>
</evidence>
<keyword evidence="5 9" id="KW-0784">Thiamine biosynthesis</keyword>
<dbReference type="InterPro" id="IPR034291">
    <property type="entry name" value="TMP_synthase"/>
</dbReference>
<evidence type="ECO:0000259" key="12">
    <source>
        <dbReference type="Pfam" id="PF02581"/>
    </source>
</evidence>
<evidence type="ECO:0000256" key="10">
    <source>
        <dbReference type="RuleBase" id="RU003826"/>
    </source>
</evidence>
<keyword evidence="2 9" id="KW-0808">Transferase</keyword>
<comment type="pathway">
    <text evidence="1 9 11">Cofactor biosynthesis; thiamine diphosphate biosynthesis; thiamine phosphate from 4-amino-2-methyl-5-diphosphomethylpyrimidine and 4-methyl-5-(2-phosphoethyl)-thiazole: step 1/1.</text>
</comment>
<feature type="binding site" evidence="9">
    <location>
        <position position="146"/>
    </location>
    <ligand>
        <name>4-amino-2-methyl-5-(diphosphooxymethyl)pyrimidine</name>
        <dbReference type="ChEBI" id="CHEBI:57841"/>
    </ligand>
</feature>
<comment type="catalytic activity">
    <reaction evidence="8 9 10">
        <text>2-[(2R,5Z)-2-carboxy-4-methylthiazol-5(2H)-ylidene]ethyl phosphate + 4-amino-2-methyl-5-(diphosphooxymethyl)pyrimidine + 2 H(+) = thiamine phosphate + CO2 + diphosphate</text>
        <dbReference type="Rhea" id="RHEA:47844"/>
        <dbReference type="ChEBI" id="CHEBI:15378"/>
        <dbReference type="ChEBI" id="CHEBI:16526"/>
        <dbReference type="ChEBI" id="CHEBI:33019"/>
        <dbReference type="ChEBI" id="CHEBI:37575"/>
        <dbReference type="ChEBI" id="CHEBI:57841"/>
        <dbReference type="ChEBI" id="CHEBI:62899"/>
        <dbReference type="EC" id="2.5.1.3"/>
    </reaction>
</comment>
<accession>A0ABR5B074</accession>
<comment type="caution">
    <text evidence="13">The sequence shown here is derived from an EMBL/GenBank/DDBJ whole genome shotgun (WGS) entry which is preliminary data.</text>
</comment>
<feature type="binding site" evidence="9">
    <location>
        <position position="99"/>
    </location>
    <ligand>
        <name>Mg(2+)</name>
        <dbReference type="ChEBI" id="CHEBI:18420"/>
    </ligand>
</feature>
<keyword evidence="3 9" id="KW-0479">Metal-binding</keyword>
<comment type="cofactor">
    <cofactor evidence="9">
        <name>Mg(2+)</name>
        <dbReference type="ChEBI" id="CHEBI:18420"/>
    </cofactor>
    <text evidence="9">Binds 1 Mg(2+) ion per subunit.</text>
</comment>
<evidence type="ECO:0000256" key="1">
    <source>
        <dbReference type="ARBA" id="ARBA00005165"/>
    </source>
</evidence>
<organism evidence="13 14">
    <name type="scientific">Bacillus badius</name>
    <dbReference type="NCBI Taxonomy" id="1455"/>
    <lineage>
        <taxon>Bacteria</taxon>
        <taxon>Bacillati</taxon>
        <taxon>Bacillota</taxon>
        <taxon>Bacilli</taxon>
        <taxon>Bacillales</taxon>
        <taxon>Bacillaceae</taxon>
        <taxon>Pseudobacillus</taxon>
    </lineage>
</organism>
<sequence>MQLINKEQVKDWLSVYFIMGSPNCRKDPKETLEEAIEGGATLFQFREKGANALTGEKKWMLAAELQDVCRRQAIPFLVNDDIELAVKLEADGVHIGQEDAALSDVRKRLPGRIIGVSVHTMEEAIKAIDEGADYLGIGPVFPTATKADAQPVQGTKLIEEIRSAGLSIPIVGIGGIQAENAAQVVSSGADGVSVITAISQAASPREAAAQLKKAILEN</sequence>
<dbReference type="EMBL" id="JXLP01000001">
    <property type="protein sequence ID" value="KIL80351.1"/>
    <property type="molecule type" value="Genomic_DNA"/>
</dbReference>